<evidence type="ECO:0000313" key="5">
    <source>
        <dbReference type="Proteomes" id="UP000284057"/>
    </source>
</evidence>
<keyword evidence="5" id="KW-1185">Reference proteome</keyword>
<organism evidence="4 5">
    <name type="scientific">Jiangella rhizosphaerae</name>
    <dbReference type="NCBI Taxonomy" id="2293569"/>
    <lineage>
        <taxon>Bacteria</taxon>
        <taxon>Bacillati</taxon>
        <taxon>Actinomycetota</taxon>
        <taxon>Actinomycetes</taxon>
        <taxon>Jiangellales</taxon>
        <taxon>Jiangellaceae</taxon>
        <taxon>Jiangella</taxon>
    </lineage>
</organism>
<dbReference type="GO" id="GO:0015833">
    <property type="term" value="P:peptide transport"/>
    <property type="evidence" value="ECO:0007669"/>
    <property type="project" value="TreeGrafter"/>
</dbReference>
<sequence>MTMRTWQRLAALAVGAALLTVTACGGGSDDDGSSTGSDGGGEGTGGTFSVGIDEPDSLIPGRAQGAFDEMHALFSGLVRFGDQSEPQMLHAESIESDDNVVWTITIKPGWTFHDGTPVTAQSYADAWNATAYGPNAWANNAQLSNIVGWDELNPAEGTPATDTLSGVQVVDENTLQVTLKAADSQFPYKLGQPGFYPLPAVAFEDFDAFNEAPIGNGPYMMDGTWEHDVQLSVTRYEDYQGPRPNADGITFRIYSDTTTAYTDAIGGAVDIVSVPQEKYKQVASDFPDSYVAFNAIRLDWLGFPLWDPRFQDPRIRQAVSMAIDRDAVNEAIFGGLYTPATSYHGPSAPGGGTEGLCGEFCEFDPDRAKELLAEAGGWEGPMEIWFPGGVGYDQTFEALANQIRQNLGIEEVTTKSQPGFVQFLEALDTQQATGPFRGGWGSLYPSMQSLLWSVFSTNGDGRAGGGSYASPEVDALIAQADAAPSLDEATELYKAAEERIIQDFPIVPLFYAKYVYAHSSNVSNVIIGFDQIELNEVVVN</sequence>
<dbReference type="EMBL" id="QUAL01000432">
    <property type="protein sequence ID" value="RIQ11189.1"/>
    <property type="molecule type" value="Genomic_DNA"/>
</dbReference>
<dbReference type="Gene3D" id="3.10.105.10">
    <property type="entry name" value="Dipeptide-binding Protein, Domain 3"/>
    <property type="match status" value="1"/>
</dbReference>
<dbReference type="PANTHER" id="PTHR30290">
    <property type="entry name" value="PERIPLASMIC BINDING COMPONENT OF ABC TRANSPORTER"/>
    <property type="match status" value="1"/>
</dbReference>
<dbReference type="SUPFAM" id="SSF53850">
    <property type="entry name" value="Periplasmic binding protein-like II"/>
    <property type="match status" value="1"/>
</dbReference>
<protein>
    <submittedName>
        <fullName evidence="4">ABC transporter substrate-binding protein</fullName>
    </submittedName>
</protein>
<accession>A0A418KGQ9</accession>
<dbReference type="AlphaFoldDB" id="A0A418KGQ9"/>
<proteinExistence type="predicted"/>
<evidence type="ECO:0000256" key="1">
    <source>
        <dbReference type="SAM" id="MobiDB-lite"/>
    </source>
</evidence>
<comment type="caution">
    <text evidence="4">The sequence shown here is derived from an EMBL/GenBank/DDBJ whole genome shotgun (WGS) entry which is preliminary data.</text>
</comment>
<dbReference type="CDD" id="cd00995">
    <property type="entry name" value="PBP2_NikA_DppA_OppA_like"/>
    <property type="match status" value="1"/>
</dbReference>
<dbReference type="PANTHER" id="PTHR30290:SF83">
    <property type="entry name" value="ABC TRANSPORTER SUBSTRATE-BINDING PROTEIN"/>
    <property type="match status" value="1"/>
</dbReference>
<dbReference type="Pfam" id="PF00496">
    <property type="entry name" value="SBP_bac_5"/>
    <property type="match status" value="1"/>
</dbReference>
<dbReference type="Gene3D" id="3.40.190.10">
    <property type="entry name" value="Periplasmic binding protein-like II"/>
    <property type="match status" value="1"/>
</dbReference>
<evidence type="ECO:0000256" key="2">
    <source>
        <dbReference type="SAM" id="SignalP"/>
    </source>
</evidence>
<dbReference type="Proteomes" id="UP000284057">
    <property type="component" value="Unassembled WGS sequence"/>
</dbReference>
<feature type="compositionally biased region" description="Gly residues" evidence="1">
    <location>
        <begin position="37"/>
        <end position="48"/>
    </location>
</feature>
<evidence type="ECO:0000259" key="3">
    <source>
        <dbReference type="Pfam" id="PF00496"/>
    </source>
</evidence>
<dbReference type="PIRSF" id="PIRSF002741">
    <property type="entry name" value="MppA"/>
    <property type="match status" value="1"/>
</dbReference>
<dbReference type="PROSITE" id="PS51257">
    <property type="entry name" value="PROKAR_LIPOPROTEIN"/>
    <property type="match status" value="1"/>
</dbReference>
<dbReference type="InterPro" id="IPR030678">
    <property type="entry name" value="Peptide/Ni-bd"/>
</dbReference>
<reference evidence="4 5" key="1">
    <citation type="submission" date="2018-09" db="EMBL/GenBank/DDBJ databases">
        <title>Isolation, diversity and antifungal activity of actinobacteria from wheat.</title>
        <authorList>
            <person name="Han C."/>
        </authorList>
    </citation>
    <scope>NUCLEOTIDE SEQUENCE [LARGE SCALE GENOMIC DNA]</scope>
    <source>
        <strain evidence="4 5">NEAU-YY265</strain>
    </source>
</reference>
<name>A0A418KGQ9_9ACTN</name>
<dbReference type="GO" id="GO:1904680">
    <property type="term" value="F:peptide transmembrane transporter activity"/>
    <property type="evidence" value="ECO:0007669"/>
    <property type="project" value="TreeGrafter"/>
</dbReference>
<dbReference type="GO" id="GO:0043190">
    <property type="term" value="C:ATP-binding cassette (ABC) transporter complex"/>
    <property type="evidence" value="ECO:0007669"/>
    <property type="project" value="InterPro"/>
</dbReference>
<dbReference type="InterPro" id="IPR039424">
    <property type="entry name" value="SBP_5"/>
</dbReference>
<feature type="region of interest" description="Disordered" evidence="1">
    <location>
        <begin position="27"/>
        <end position="55"/>
    </location>
</feature>
<dbReference type="InterPro" id="IPR000914">
    <property type="entry name" value="SBP_5_dom"/>
</dbReference>
<dbReference type="GO" id="GO:0042597">
    <property type="term" value="C:periplasmic space"/>
    <property type="evidence" value="ECO:0007669"/>
    <property type="project" value="UniProtKB-ARBA"/>
</dbReference>
<feature type="chain" id="PRO_5038774662" evidence="2">
    <location>
        <begin position="24"/>
        <end position="540"/>
    </location>
</feature>
<keyword evidence="2" id="KW-0732">Signal</keyword>
<feature type="domain" description="Solute-binding protein family 5" evidence="3">
    <location>
        <begin position="87"/>
        <end position="460"/>
    </location>
</feature>
<evidence type="ECO:0000313" key="4">
    <source>
        <dbReference type="EMBL" id="RIQ11189.1"/>
    </source>
</evidence>
<gene>
    <name evidence="4" type="ORF">DY240_29585</name>
</gene>
<feature type="signal peptide" evidence="2">
    <location>
        <begin position="1"/>
        <end position="23"/>
    </location>
</feature>
<dbReference type="Gene3D" id="3.90.76.10">
    <property type="entry name" value="Dipeptide-binding Protein, Domain 1"/>
    <property type="match status" value="1"/>
</dbReference>